<keyword evidence="3" id="KW-1185">Reference proteome</keyword>
<reference evidence="2 3" key="1">
    <citation type="journal article" date="2016" name="Biochim. Biophys. Acta">
        <title>Photochemical characterization of actinorhodopsin and its functional existence in the natural host.</title>
        <authorList>
            <person name="Nakamura S."/>
            <person name="Kikukawa T."/>
            <person name="Tamogami J."/>
            <person name="Kamiya M."/>
            <person name="Aizawa T."/>
            <person name="Hahn M.W."/>
            <person name="Ihara K."/>
            <person name="Kamo N."/>
            <person name="Demura M."/>
        </authorList>
    </citation>
    <scope>NUCLEOTIDE SEQUENCE [LARGE SCALE GENOMIC DNA]</scope>
    <source>
        <strain evidence="2 3">MWH-Dar1</strain>
    </source>
</reference>
<sequence length="165" mass="17131">MKIGQFLRALVALGVGIFITFSQDHSAALGLIAIVIFSLATAAVTTVEAFAIKGSAKIETIPAIVLGIVIGSLGLMVTENQTQAFVLLVAAWGILAGSFELYQARSVGLKTQNGRDYLISAVFSLVLGALFIINPLDIVSMVGFFGAFAVMSGVHLGIAAFTPGK</sequence>
<feature type="transmembrane region" description="Helical" evidence="1">
    <location>
        <begin position="7"/>
        <end position="23"/>
    </location>
</feature>
<dbReference type="Proteomes" id="UP000243784">
    <property type="component" value="Chromosome"/>
</dbReference>
<accession>A0A1D9DX99</accession>
<evidence type="ECO:0000313" key="3">
    <source>
        <dbReference type="Proteomes" id="UP000243784"/>
    </source>
</evidence>
<organism evidence="2 3">
    <name type="scientific">Candidatus Rhodoluna planktonica</name>
    <dbReference type="NCBI Taxonomy" id="535712"/>
    <lineage>
        <taxon>Bacteria</taxon>
        <taxon>Bacillati</taxon>
        <taxon>Actinomycetota</taxon>
        <taxon>Actinomycetes</taxon>
        <taxon>Micrococcales</taxon>
        <taxon>Microbacteriaceae</taxon>
        <taxon>Luna cluster</taxon>
        <taxon>Luna-1 subcluster</taxon>
        <taxon>Rhodoluna</taxon>
    </lineage>
</organism>
<feature type="transmembrane region" description="Helical" evidence="1">
    <location>
        <begin position="84"/>
        <end position="102"/>
    </location>
</feature>
<dbReference type="RefSeq" id="WP_070953970.1">
    <property type="nucleotide sequence ID" value="NZ_CP015208.1"/>
</dbReference>
<keyword evidence="1" id="KW-0472">Membrane</keyword>
<feature type="transmembrane region" description="Helical" evidence="1">
    <location>
        <begin position="58"/>
        <end position="78"/>
    </location>
</feature>
<name>A0A1D9DX99_9MICO</name>
<dbReference type="STRING" id="535712.A4Z71_00030"/>
<evidence type="ECO:0008006" key="4">
    <source>
        <dbReference type="Google" id="ProtNLM"/>
    </source>
</evidence>
<dbReference type="OrthoDB" id="5120108at2"/>
<feature type="transmembrane region" description="Helical" evidence="1">
    <location>
        <begin position="139"/>
        <end position="161"/>
    </location>
</feature>
<evidence type="ECO:0000313" key="2">
    <source>
        <dbReference type="EMBL" id="AOY55454.1"/>
    </source>
</evidence>
<keyword evidence="1" id="KW-0812">Transmembrane</keyword>
<feature type="transmembrane region" description="Helical" evidence="1">
    <location>
        <begin position="114"/>
        <end position="133"/>
    </location>
</feature>
<dbReference type="EMBL" id="CP015208">
    <property type="protein sequence ID" value="AOY55454.1"/>
    <property type="molecule type" value="Genomic_DNA"/>
</dbReference>
<dbReference type="AlphaFoldDB" id="A0A1D9DX99"/>
<keyword evidence="1" id="KW-1133">Transmembrane helix</keyword>
<dbReference type="KEGG" id="rpla:A4Z71_00030"/>
<protein>
    <recommendedName>
        <fullName evidence="4">DUF308 domain-containing protein</fullName>
    </recommendedName>
</protein>
<feature type="transmembrane region" description="Helical" evidence="1">
    <location>
        <begin position="29"/>
        <end position="51"/>
    </location>
</feature>
<gene>
    <name evidence="2" type="ORF">A4Z71_00030</name>
</gene>
<evidence type="ECO:0000256" key="1">
    <source>
        <dbReference type="SAM" id="Phobius"/>
    </source>
</evidence>
<proteinExistence type="predicted"/>